<gene>
    <name evidence="1" type="ORF">NHN17_17670</name>
</gene>
<dbReference type="RefSeq" id="WP_255043992.1">
    <property type="nucleotide sequence ID" value="NZ_JANEYT010000048.1"/>
</dbReference>
<evidence type="ECO:0000313" key="1">
    <source>
        <dbReference type="EMBL" id="MCQ1059880.1"/>
    </source>
</evidence>
<reference evidence="1 2" key="1">
    <citation type="submission" date="2022-07" db="EMBL/GenBank/DDBJ databases">
        <title>Photobacterium pectinilyticum sp. nov., a marine bacterium isolated from surface seawater of Qingdao offshore.</title>
        <authorList>
            <person name="Wang X."/>
        </authorList>
    </citation>
    <scope>NUCLEOTIDE SEQUENCE [LARGE SCALE GENOMIC DNA]</scope>
    <source>
        <strain evidence="1 2">ZSDE20</strain>
    </source>
</reference>
<keyword evidence="2" id="KW-1185">Reference proteome</keyword>
<sequence length="226" mass="25757">MKKAIFLGIAILALSGCNSDDVDPQASEKYCASVKLSDNQYKIDKIKSDYHRENIELDGDYCENYDKYVFSKVESADGEANFTYDAPFLVSEFDDTFYTIGMGKEYGANDEILSLIISSDLNLDNLDARIKLLVNTPILPGIFGKYSYFDKSLAQIIEHTEDIDWVNVDFDDFNWIDFIINNLRDIIALQDEKFDTIDDAIAFDPHFSTSINAEELSDIYNNTLNF</sequence>
<accession>A0ABT1N557</accession>
<protein>
    <recommendedName>
        <fullName evidence="3">Lipoprotein</fullName>
    </recommendedName>
</protein>
<dbReference type="EMBL" id="JANEYT010000048">
    <property type="protein sequence ID" value="MCQ1059880.1"/>
    <property type="molecule type" value="Genomic_DNA"/>
</dbReference>
<dbReference type="PROSITE" id="PS51257">
    <property type="entry name" value="PROKAR_LIPOPROTEIN"/>
    <property type="match status" value="1"/>
</dbReference>
<proteinExistence type="predicted"/>
<dbReference type="Proteomes" id="UP001524460">
    <property type="component" value="Unassembled WGS sequence"/>
</dbReference>
<evidence type="ECO:0008006" key="3">
    <source>
        <dbReference type="Google" id="ProtNLM"/>
    </source>
</evidence>
<name>A0ABT1N557_9GAMM</name>
<organism evidence="1 2">
    <name type="scientific">Photobacterium pectinilyticum</name>
    <dbReference type="NCBI Taxonomy" id="2906793"/>
    <lineage>
        <taxon>Bacteria</taxon>
        <taxon>Pseudomonadati</taxon>
        <taxon>Pseudomonadota</taxon>
        <taxon>Gammaproteobacteria</taxon>
        <taxon>Vibrionales</taxon>
        <taxon>Vibrionaceae</taxon>
        <taxon>Photobacterium</taxon>
    </lineage>
</organism>
<evidence type="ECO:0000313" key="2">
    <source>
        <dbReference type="Proteomes" id="UP001524460"/>
    </source>
</evidence>
<comment type="caution">
    <text evidence="1">The sequence shown here is derived from an EMBL/GenBank/DDBJ whole genome shotgun (WGS) entry which is preliminary data.</text>
</comment>